<protein>
    <submittedName>
        <fullName evidence="2">Uncharacterized protein</fullName>
    </submittedName>
</protein>
<feature type="region of interest" description="Disordered" evidence="1">
    <location>
        <begin position="556"/>
        <end position="722"/>
    </location>
</feature>
<dbReference type="AlphaFoldDB" id="A0A2H3IVV9"/>
<feature type="compositionally biased region" description="Pro residues" evidence="1">
    <location>
        <begin position="667"/>
        <end position="678"/>
    </location>
</feature>
<feature type="compositionally biased region" description="Low complexity" evidence="1">
    <location>
        <begin position="221"/>
        <end position="231"/>
    </location>
</feature>
<dbReference type="EMBL" id="KB467831">
    <property type="protein sequence ID" value="PCH33555.1"/>
    <property type="molecule type" value="Genomic_DNA"/>
</dbReference>
<feature type="compositionally biased region" description="Acidic residues" evidence="1">
    <location>
        <begin position="568"/>
        <end position="582"/>
    </location>
</feature>
<feature type="compositionally biased region" description="Low complexity" evidence="1">
    <location>
        <begin position="137"/>
        <end position="150"/>
    </location>
</feature>
<feature type="region of interest" description="Disordered" evidence="1">
    <location>
        <begin position="739"/>
        <end position="840"/>
    </location>
</feature>
<feature type="compositionally biased region" description="Basic and acidic residues" evidence="1">
    <location>
        <begin position="692"/>
        <end position="708"/>
    </location>
</feature>
<feature type="compositionally biased region" description="Polar residues" evidence="1">
    <location>
        <begin position="350"/>
        <end position="359"/>
    </location>
</feature>
<evidence type="ECO:0000313" key="3">
    <source>
        <dbReference type="Proteomes" id="UP000218811"/>
    </source>
</evidence>
<evidence type="ECO:0000313" key="2">
    <source>
        <dbReference type="EMBL" id="PCH33555.1"/>
    </source>
</evidence>
<dbReference type="OMA" id="WPELNPI"/>
<sequence length="840" mass="90364">MVQRETHRKAFSFVPASWFSFRSTSAPSQPPVRSKSARVARDYEPKTSVTDSYAPLHTSPELSIADLSSSNHYSFIESAVRSPSSPEAVPGAPPTPPKVYIPADRMNLARKVKKLSRVIVPSDIERVPGQDDPYTYISPSPSILSSSSSPSPSPSKVSFADAQKKMLKRSATLNNSRTALTPHSVKVQRTRSFANPRLAVPPSPSKRNTISPIIFAHPEESSSQSDSEPGSAVYSGSTSPAKASSLAHSDIEELEEPPPLTEASTSGTPSPVLAPTTEGENGDKGDRSPAASIFDPEPDPQELQQRRAAKLVNQLGDDVPPDVLLRATSPPPTPAGPSLVFLPPPHTMPVVQQPTSASASPCPANIPLPPDIPDDALLAPVLPRRSTSLRRIKASRPPAKRRLSLDIRALSPEPAKGARLKKGRSVMVTKKSLDASPPHVRDAEELLREEDRLGEPMSDKQRALNVRRARKMMQLFGDKPPQELFQVPAPSGTDDGVIDALSILTTVSENRRDSRTTFTSSTISLTIHRRIRDSIQSLSEPPSPMVFAGTDITLEASSRSPSPLPEIIDPEAEDEADIETPEEVASTVDPNEGDIDSDSEAELPPLPASPTVHTPGTTLYCPLPQPSIQSLSLASTTSRLSRSQSMRSTAPLNPNGHDSEPELEPAAPIPLPRTPPPFSSLIFAPSFPADVRAGRGAERCSEDTDGRRSTHSPPPGDFRARRLRAAKLSRFFGVAPNDLANVLSAPPPASFNGAPNAAHPPHQHHSSATYSHHQPSHAPPLPNSPPATATELSEPPRKHSVSTVEVATEVPRGFPFGRPEKKPIQDSDMAEVLDQLRRMR</sequence>
<dbReference type="Proteomes" id="UP000218811">
    <property type="component" value="Unassembled WGS sequence"/>
</dbReference>
<accession>A0A2H3IVV9</accession>
<feature type="region of interest" description="Disordered" evidence="1">
    <location>
        <begin position="124"/>
        <end position="365"/>
    </location>
</feature>
<proteinExistence type="predicted"/>
<dbReference type="OrthoDB" id="3269550at2759"/>
<feature type="compositionally biased region" description="Acidic residues" evidence="1">
    <location>
        <begin position="591"/>
        <end position="601"/>
    </location>
</feature>
<keyword evidence="3" id="KW-1185">Reference proteome</keyword>
<feature type="compositionally biased region" description="Low complexity" evidence="1">
    <location>
        <begin position="630"/>
        <end position="649"/>
    </location>
</feature>
<feature type="region of interest" description="Disordered" evidence="1">
    <location>
        <begin position="23"/>
        <end position="55"/>
    </location>
</feature>
<organism evidence="2 3">
    <name type="scientific">Wolfiporia cocos (strain MD-104)</name>
    <name type="common">Brown rot fungus</name>
    <dbReference type="NCBI Taxonomy" id="742152"/>
    <lineage>
        <taxon>Eukaryota</taxon>
        <taxon>Fungi</taxon>
        <taxon>Dikarya</taxon>
        <taxon>Basidiomycota</taxon>
        <taxon>Agaricomycotina</taxon>
        <taxon>Agaricomycetes</taxon>
        <taxon>Polyporales</taxon>
        <taxon>Phaeolaceae</taxon>
        <taxon>Wolfiporia</taxon>
    </lineage>
</organism>
<evidence type="ECO:0000256" key="1">
    <source>
        <dbReference type="SAM" id="MobiDB-lite"/>
    </source>
</evidence>
<feature type="compositionally biased region" description="Polar residues" evidence="1">
    <location>
        <begin position="171"/>
        <end position="181"/>
    </location>
</feature>
<name>A0A2H3IVV9_WOLCO</name>
<gene>
    <name evidence="2" type="ORF">WOLCODRAFT_135187</name>
</gene>
<reference evidence="2 3" key="1">
    <citation type="journal article" date="2012" name="Science">
        <title>The Paleozoic origin of enzymatic lignin decomposition reconstructed from 31 fungal genomes.</title>
        <authorList>
            <person name="Floudas D."/>
            <person name="Binder M."/>
            <person name="Riley R."/>
            <person name="Barry K."/>
            <person name="Blanchette R.A."/>
            <person name="Henrissat B."/>
            <person name="Martinez A.T."/>
            <person name="Otillar R."/>
            <person name="Spatafora J.W."/>
            <person name="Yadav J.S."/>
            <person name="Aerts A."/>
            <person name="Benoit I."/>
            <person name="Boyd A."/>
            <person name="Carlson A."/>
            <person name="Copeland A."/>
            <person name="Coutinho P.M."/>
            <person name="de Vries R.P."/>
            <person name="Ferreira P."/>
            <person name="Findley K."/>
            <person name="Foster B."/>
            <person name="Gaskell J."/>
            <person name="Glotzer D."/>
            <person name="Gorecki P."/>
            <person name="Heitman J."/>
            <person name="Hesse C."/>
            <person name="Hori C."/>
            <person name="Igarashi K."/>
            <person name="Jurgens J.A."/>
            <person name="Kallen N."/>
            <person name="Kersten P."/>
            <person name="Kohler A."/>
            <person name="Kuees U."/>
            <person name="Kumar T.K.A."/>
            <person name="Kuo A."/>
            <person name="LaButti K."/>
            <person name="Larrondo L.F."/>
            <person name="Lindquist E."/>
            <person name="Ling A."/>
            <person name="Lombard V."/>
            <person name="Lucas S."/>
            <person name="Lundell T."/>
            <person name="Martin R."/>
            <person name="McLaughlin D.J."/>
            <person name="Morgenstern I."/>
            <person name="Morin E."/>
            <person name="Murat C."/>
            <person name="Nagy L.G."/>
            <person name="Nolan M."/>
            <person name="Ohm R.A."/>
            <person name="Patyshakuliyeva A."/>
            <person name="Rokas A."/>
            <person name="Ruiz-Duenas F.J."/>
            <person name="Sabat G."/>
            <person name="Salamov A."/>
            <person name="Samejima M."/>
            <person name="Schmutz J."/>
            <person name="Slot J.C."/>
            <person name="St John F."/>
            <person name="Stenlid J."/>
            <person name="Sun H."/>
            <person name="Sun S."/>
            <person name="Syed K."/>
            <person name="Tsang A."/>
            <person name="Wiebenga A."/>
            <person name="Young D."/>
            <person name="Pisabarro A."/>
            <person name="Eastwood D.C."/>
            <person name="Martin F."/>
            <person name="Cullen D."/>
            <person name="Grigoriev I.V."/>
            <person name="Hibbett D.S."/>
        </authorList>
    </citation>
    <scope>NUCLEOTIDE SEQUENCE [LARGE SCALE GENOMIC DNA]</scope>
    <source>
        <strain evidence="2 3">MD-104</strain>
    </source>
</reference>